<dbReference type="Pfam" id="PF22560">
    <property type="entry name" value="GMT-wHTH"/>
    <property type="match status" value="1"/>
</dbReference>
<keyword evidence="3" id="KW-1185">Reference proteome</keyword>
<comment type="caution">
    <text evidence="2">The sequence shown here is derived from an EMBL/GenBank/DDBJ whole genome shotgun (WGS) entry which is preliminary data.</text>
</comment>
<evidence type="ECO:0000313" key="2">
    <source>
        <dbReference type="EMBL" id="MCA5006111.1"/>
    </source>
</evidence>
<dbReference type="NCBIfam" id="TIGR04474">
    <property type="entry name" value="tcm_partner"/>
    <property type="match status" value="1"/>
</dbReference>
<proteinExistence type="predicted"/>
<sequence>MKNKSQHNLYEHSEVKVKLLGKYLQKYFNIMSNTPYVTMVHYYDMFSGPGIYDNAGEGSPMIILRELKEAHFRAKARKIDMSSKYNCVFNDICSEKISVLKENVVASKVHYSQIGTLNYSNKDYKELCPEIIENFSKLAKGEKAFVFIDPYGYKDVRFSEIKDLLRNKNSEVLLFLPTHFMFRFSESGTPESLHDFIEDIVPRDQWPKSKTGLDFVQNLKNAFQAQLGEDFFVDTFIISRDKNQFFCLFFFTSHIYGFDRMLDTKWEIDSEDGRGWKYNAATFDLFSQSNVQPNTSKFERYLGDFLNQIRSNQELYVFTLKSGHLPIHCTQILKKWQKDKKLVATLLNGEPARKSAFYVSWDHFKNNQVAKVYFSLK</sequence>
<name>A0ABS7Z7D9_9SPHI</name>
<evidence type="ECO:0000259" key="1">
    <source>
        <dbReference type="Pfam" id="PF22560"/>
    </source>
</evidence>
<dbReference type="InterPro" id="IPR054339">
    <property type="entry name" value="GMT_wHTH"/>
</dbReference>
<accession>A0ABS7Z7D9</accession>
<dbReference type="EMBL" id="JADEYP010000027">
    <property type="protein sequence ID" value="MCA5006111.1"/>
    <property type="molecule type" value="Genomic_DNA"/>
</dbReference>
<dbReference type="Proteomes" id="UP001165302">
    <property type="component" value="Unassembled WGS sequence"/>
</dbReference>
<feature type="domain" description="GMT-like wHTH" evidence="1">
    <location>
        <begin position="284"/>
        <end position="343"/>
    </location>
</feature>
<organism evidence="2 3">
    <name type="scientific">Sphingobacterium bovistauri</name>
    <dbReference type="NCBI Taxonomy" id="2781959"/>
    <lineage>
        <taxon>Bacteria</taxon>
        <taxon>Pseudomonadati</taxon>
        <taxon>Bacteroidota</taxon>
        <taxon>Sphingobacteriia</taxon>
        <taxon>Sphingobacteriales</taxon>
        <taxon>Sphingobacteriaceae</taxon>
        <taxon>Sphingobacterium</taxon>
    </lineage>
</organism>
<gene>
    <name evidence="2" type="primary">tcmP</name>
    <name evidence="2" type="ORF">IPZ78_13220</name>
</gene>
<dbReference type="InterPro" id="IPR031009">
    <property type="entry name" value="Tcm_partner"/>
</dbReference>
<protein>
    <submittedName>
        <fullName evidence="2">Three-Cys-motif partner protein TcmP</fullName>
    </submittedName>
</protein>
<evidence type="ECO:0000313" key="3">
    <source>
        <dbReference type="Proteomes" id="UP001165302"/>
    </source>
</evidence>
<reference evidence="2" key="1">
    <citation type="submission" date="2020-10" db="EMBL/GenBank/DDBJ databases">
        <authorList>
            <person name="Lu T."/>
            <person name="Wang Q."/>
            <person name="Han X."/>
        </authorList>
    </citation>
    <scope>NUCLEOTIDE SEQUENCE</scope>
    <source>
        <strain evidence="2">WQ 366</strain>
    </source>
</reference>
<dbReference type="RefSeq" id="WP_225554471.1">
    <property type="nucleotide sequence ID" value="NZ_JADEYP010000027.1"/>
</dbReference>